<evidence type="ECO:0000256" key="3">
    <source>
        <dbReference type="ARBA" id="ARBA00002695"/>
    </source>
</evidence>
<keyword evidence="7" id="KW-0432">Leucine biosynthesis</keyword>
<dbReference type="Proteomes" id="UP000474957">
    <property type="component" value="Unassembled WGS sequence"/>
</dbReference>
<evidence type="ECO:0000256" key="10">
    <source>
        <dbReference type="ARBA" id="ARBA00022723"/>
    </source>
</evidence>
<dbReference type="GO" id="GO:0009098">
    <property type="term" value="P:L-leucine biosynthetic process"/>
    <property type="evidence" value="ECO:0007669"/>
    <property type="project" value="UniProtKB-KW"/>
</dbReference>
<dbReference type="Pfam" id="PF00330">
    <property type="entry name" value="Aconitase"/>
    <property type="match status" value="1"/>
</dbReference>
<dbReference type="InterPro" id="IPR036008">
    <property type="entry name" value="Aconitase_4Fe-4S_dom"/>
</dbReference>
<dbReference type="SUPFAM" id="SSF53732">
    <property type="entry name" value="Aconitase iron-sulfur domain"/>
    <property type="match status" value="1"/>
</dbReference>
<sequence length="459" mass="49289">MGLTLYQKMRDAHEVRRFKDGSSLIYIDRIMLHERTGSIALSNMIDEGRGIMAPEMVFSTIDHIVDTRPGRPGGTRMPGGQVFIDEMRRTTGELGLRLFGTDDARQGIVHVIAPEQGIALPGITMVCPDSHTCTLGGVGALAWGIGSTDCEHALATRTLRIASHRQMRIRLEGVRPGWLTAKDIIIHLICRFGAGFGAGHVIEFAGPVVEGMEVEERLTLCNMGVEFAAFTALVAPDRKTLDYVRGRAFAPRAEDVPEAEVQWMALASDADAVFDRDIAVDVSGIAPTVSWGTSPEHATPVDGLLPGEPGLEAAYRYVGLEPGTPILGQPIDGAFIGSCTNSRLSDLRRAADLLRGRMVPASVRAVCAPGSTAVKRAAEAEGLDAIFRDAGFEWHEAGCAFCFYAGGETFAPGARVVSSTNRNFEGRQGPGVRTHIASPETVAWSAVNGRISDVREVLL</sequence>
<comment type="pathway">
    <text evidence="4">Amino-acid biosynthesis; L-leucine biosynthesis; L-leucine from 3-methyl-2-oxobutanoate: step 2/4.</text>
</comment>
<organism evidence="16 17">
    <name type="scientific">Halovulum marinum</name>
    <dbReference type="NCBI Taxonomy" id="2662447"/>
    <lineage>
        <taxon>Bacteria</taxon>
        <taxon>Pseudomonadati</taxon>
        <taxon>Pseudomonadota</taxon>
        <taxon>Alphaproteobacteria</taxon>
        <taxon>Rhodobacterales</taxon>
        <taxon>Paracoccaceae</taxon>
        <taxon>Halovulum</taxon>
    </lineage>
</organism>
<dbReference type="InterPro" id="IPR015931">
    <property type="entry name" value="Acnase/IPM_dHydase_lsu_aba_1/3"/>
</dbReference>
<dbReference type="PRINTS" id="PR00415">
    <property type="entry name" value="ACONITASE"/>
</dbReference>
<keyword evidence="9" id="KW-0028">Amino-acid biosynthesis</keyword>
<dbReference type="PROSITE" id="PS00450">
    <property type="entry name" value="ACONITASE_1"/>
    <property type="match status" value="1"/>
</dbReference>
<evidence type="ECO:0000313" key="17">
    <source>
        <dbReference type="Proteomes" id="UP000474957"/>
    </source>
</evidence>
<dbReference type="NCBIfam" id="NF009116">
    <property type="entry name" value="PRK12466.1"/>
    <property type="match status" value="1"/>
</dbReference>
<evidence type="ECO:0000256" key="13">
    <source>
        <dbReference type="ARBA" id="ARBA00023239"/>
    </source>
</evidence>
<evidence type="ECO:0000256" key="2">
    <source>
        <dbReference type="ARBA" id="ARBA00001966"/>
    </source>
</evidence>
<evidence type="ECO:0000256" key="14">
    <source>
        <dbReference type="ARBA" id="ARBA00023304"/>
    </source>
</evidence>
<comment type="cofactor">
    <cofactor evidence="2">
        <name>[4Fe-4S] cluster</name>
        <dbReference type="ChEBI" id="CHEBI:49883"/>
    </cofactor>
</comment>
<evidence type="ECO:0000256" key="8">
    <source>
        <dbReference type="ARBA" id="ARBA00022485"/>
    </source>
</evidence>
<dbReference type="Gene3D" id="3.30.499.10">
    <property type="entry name" value="Aconitase, domain 3"/>
    <property type="match status" value="2"/>
</dbReference>
<dbReference type="InterPro" id="IPR018136">
    <property type="entry name" value="Aconitase_4Fe-4S_BS"/>
</dbReference>
<dbReference type="GO" id="GO:0051539">
    <property type="term" value="F:4 iron, 4 sulfur cluster binding"/>
    <property type="evidence" value="ECO:0007669"/>
    <property type="project" value="UniProtKB-KW"/>
</dbReference>
<dbReference type="EC" id="4.2.1.33" evidence="6"/>
<dbReference type="InterPro" id="IPR050067">
    <property type="entry name" value="IPM_dehydratase_rel_enz"/>
</dbReference>
<evidence type="ECO:0000259" key="15">
    <source>
        <dbReference type="Pfam" id="PF00330"/>
    </source>
</evidence>
<dbReference type="EMBL" id="WIND01000013">
    <property type="protein sequence ID" value="MSU90908.1"/>
    <property type="molecule type" value="Genomic_DNA"/>
</dbReference>
<comment type="catalytic activity">
    <reaction evidence="1">
        <text>(2R,3S)-3-isopropylmalate = (2S)-2-isopropylmalate</text>
        <dbReference type="Rhea" id="RHEA:32287"/>
        <dbReference type="ChEBI" id="CHEBI:1178"/>
        <dbReference type="ChEBI" id="CHEBI:35121"/>
        <dbReference type="EC" id="4.2.1.33"/>
    </reaction>
</comment>
<keyword evidence="12" id="KW-0411">Iron-sulfur</keyword>
<evidence type="ECO:0000256" key="5">
    <source>
        <dbReference type="ARBA" id="ARBA00011271"/>
    </source>
</evidence>
<feature type="domain" description="Aconitase/3-isopropylmalate dehydratase large subunit alpha/beta/alpha" evidence="15">
    <location>
        <begin position="9"/>
        <end position="449"/>
    </location>
</feature>
<evidence type="ECO:0000256" key="12">
    <source>
        <dbReference type="ARBA" id="ARBA00023014"/>
    </source>
</evidence>
<accession>A0A6L5Z2Z0</accession>
<comment type="caution">
    <text evidence="16">The sequence shown here is derived from an EMBL/GenBank/DDBJ whole genome shotgun (WGS) entry which is preliminary data.</text>
</comment>
<name>A0A6L5Z2Z0_9RHOB</name>
<evidence type="ECO:0000313" key="16">
    <source>
        <dbReference type="EMBL" id="MSU90908.1"/>
    </source>
</evidence>
<dbReference type="RefSeq" id="WP_154447526.1">
    <property type="nucleotide sequence ID" value="NZ_WIND01000013.1"/>
</dbReference>
<evidence type="ECO:0000256" key="6">
    <source>
        <dbReference type="ARBA" id="ARBA00011998"/>
    </source>
</evidence>
<reference evidence="16 17" key="1">
    <citation type="submission" date="2019-10" db="EMBL/GenBank/DDBJ databases">
        <title>Cognatihalovulum marinum gen. nov. sp. nov., a new member of the family Rhodobacteraceae isolated from deep seawater of the Northwest Indian Ocean.</title>
        <authorList>
            <person name="Ruan C."/>
            <person name="Wang J."/>
            <person name="Zheng X."/>
            <person name="Song L."/>
            <person name="Zhu Y."/>
            <person name="Huang Y."/>
            <person name="Lu Z."/>
            <person name="Du W."/>
            <person name="Huang L."/>
            <person name="Dai X."/>
        </authorList>
    </citation>
    <scope>NUCLEOTIDE SEQUENCE [LARGE SCALE GENOMIC DNA]</scope>
    <source>
        <strain evidence="16 17">2CG4</strain>
    </source>
</reference>
<dbReference type="PANTHER" id="PTHR43822">
    <property type="entry name" value="HOMOACONITASE, MITOCHONDRIAL-RELATED"/>
    <property type="match status" value="1"/>
</dbReference>
<keyword evidence="8" id="KW-0004">4Fe-4S</keyword>
<proteinExistence type="predicted"/>
<evidence type="ECO:0000256" key="1">
    <source>
        <dbReference type="ARBA" id="ARBA00000491"/>
    </source>
</evidence>
<dbReference type="PANTHER" id="PTHR43822:SF9">
    <property type="entry name" value="3-ISOPROPYLMALATE DEHYDRATASE"/>
    <property type="match status" value="1"/>
</dbReference>
<evidence type="ECO:0000256" key="7">
    <source>
        <dbReference type="ARBA" id="ARBA00022430"/>
    </source>
</evidence>
<evidence type="ECO:0000256" key="4">
    <source>
        <dbReference type="ARBA" id="ARBA00004729"/>
    </source>
</evidence>
<dbReference type="GO" id="GO:0003861">
    <property type="term" value="F:3-isopropylmalate dehydratase activity"/>
    <property type="evidence" value="ECO:0007669"/>
    <property type="project" value="UniProtKB-EC"/>
</dbReference>
<dbReference type="GO" id="GO:0046872">
    <property type="term" value="F:metal ion binding"/>
    <property type="evidence" value="ECO:0007669"/>
    <property type="project" value="UniProtKB-KW"/>
</dbReference>
<evidence type="ECO:0000256" key="11">
    <source>
        <dbReference type="ARBA" id="ARBA00023004"/>
    </source>
</evidence>
<keyword evidence="17" id="KW-1185">Reference proteome</keyword>
<keyword evidence="11" id="KW-0408">Iron</keyword>
<comment type="function">
    <text evidence="3">Catalyzes the isomerization between 2-isopropylmalate and 3-isopropylmalate, via the formation of 2-isopropylmaleate.</text>
</comment>
<evidence type="ECO:0000256" key="9">
    <source>
        <dbReference type="ARBA" id="ARBA00022605"/>
    </source>
</evidence>
<gene>
    <name evidence="16" type="ORF">GE300_15015</name>
</gene>
<comment type="subunit">
    <text evidence="5">Heterodimer of LeuC and LeuD.</text>
</comment>
<dbReference type="InterPro" id="IPR001030">
    <property type="entry name" value="Acoase/IPM_deHydtase_lsu_aba"/>
</dbReference>
<keyword evidence="14" id="KW-0100">Branched-chain amino acid biosynthesis</keyword>
<keyword evidence="13" id="KW-0456">Lyase</keyword>
<dbReference type="AlphaFoldDB" id="A0A6L5Z2Z0"/>
<protein>
    <recommendedName>
        <fullName evidence="6">3-isopropylmalate dehydratase</fullName>
        <ecNumber evidence="6">4.2.1.33</ecNumber>
    </recommendedName>
</protein>
<keyword evidence="10" id="KW-0479">Metal-binding</keyword>